<feature type="domain" description="ABC transporter" evidence="8">
    <location>
        <begin position="2"/>
        <end position="201"/>
    </location>
</feature>
<dbReference type="GO" id="GO:0022857">
    <property type="term" value="F:transmembrane transporter activity"/>
    <property type="evidence" value="ECO:0007669"/>
    <property type="project" value="InterPro"/>
</dbReference>
<evidence type="ECO:0000256" key="1">
    <source>
        <dbReference type="ARBA" id="ARBA00022448"/>
    </source>
</evidence>
<gene>
    <name evidence="9" type="primary">ccmA</name>
    <name evidence="9" type="ORF">GHT07_11600</name>
</gene>
<keyword evidence="2" id="KW-1003">Cell membrane</keyword>
<dbReference type="GO" id="GO:0005524">
    <property type="term" value="F:ATP binding"/>
    <property type="evidence" value="ECO:0007669"/>
    <property type="project" value="UniProtKB-KW"/>
</dbReference>
<dbReference type="AlphaFoldDB" id="A0A844B8Y9"/>
<evidence type="ECO:0000256" key="7">
    <source>
        <dbReference type="ARBA" id="ARBA00023136"/>
    </source>
</evidence>
<comment type="caution">
    <text evidence="9">The sequence shown here is derived from an EMBL/GenBank/DDBJ whole genome shotgun (WGS) entry which is preliminary data.</text>
</comment>
<dbReference type="PROSITE" id="PS50893">
    <property type="entry name" value="ABC_TRANSPORTER_2"/>
    <property type="match status" value="1"/>
</dbReference>
<evidence type="ECO:0000256" key="4">
    <source>
        <dbReference type="ARBA" id="ARBA00022748"/>
    </source>
</evidence>
<dbReference type="InterPro" id="IPR003593">
    <property type="entry name" value="AAA+_ATPase"/>
</dbReference>
<protein>
    <submittedName>
        <fullName evidence="9">Cytochrome c biogenesis heme-transporting ATPase CcmA</fullName>
    </submittedName>
</protein>
<name>A0A844B8Y9_9BURK</name>
<dbReference type="NCBIfam" id="TIGR01189">
    <property type="entry name" value="ccmA"/>
    <property type="match status" value="1"/>
</dbReference>
<sequence>MLSAQSLSCIRGERPLFEGVGFDVGAGDLVHVRGANGSGKTSLLRMLAGLALPAAGDVLWNGVSIASEPAAYHRELLYLGHLPAIKDDLSGTENLQLASELDGDSLGEDAARAALLRIGLAGREDLPARVLSAGQKRRVLLARLLTRRARLWVLDEPFTALDVKAVDMLGALVTEHLAQGGSAVVTSHQPLPMADARVVQL</sequence>
<dbReference type="InterPro" id="IPR027417">
    <property type="entry name" value="P-loop_NTPase"/>
</dbReference>
<dbReference type="EMBL" id="WJBU01000010">
    <property type="protein sequence ID" value="MRD47926.1"/>
    <property type="molecule type" value="Genomic_DNA"/>
</dbReference>
<keyword evidence="6" id="KW-1278">Translocase</keyword>
<keyword evidence="1" id="KW-0813">Transport</keyword>
<keyword evidence="5" id="KW-0067">ATP-binding</keyword>
<keyword evidence="10" id="KW-1185">Reference proteome</keyword>
<dbReference type="GO" id="GO:0017004">
    <property type="term" value="P:cytochrome complex assembly"/>
    <property type="evidence" value="ECO:0007669"/>
    <property type="project" value="UniProtKB-KW"/>
</dbReference>
<evidence type="ECO:0000256" key="5">
    <source>
        <dbReference type="ARBA" id="ARBA00022840"/>
    </source>
</evidence>
<dbReference type="PANTHER" id="PTHR43499">
    <property type="entry name" value="ABC TRANSPORTER I FAMILY MEMBER 1"/>
    <property type="match status" value="1"/>
</dbReference>
<dbReference type="InterPro" id="IPR005895">
    <property type="entry name" value="ABC_transptr_haem_export_CcmA"/>
</dbReference>
<keyword evidence="3" id="KW-0547">Nucleotide-binding</keyword>
<dbReference type="Pfam" id="PF00005">
    <property type="entry name" value="ABC_tran"/>
    <property type="match status" value="1"/>
</dbReference>
<dbReference type="PANTHER" id="PTHR43499:SF1">
    <property type="entry name" value="ABC TRANSPORTER I FAMILY MEMBER 1"/>
    <property type="match status" value="1"/>
</dbReference>
<dbReference type="OrthoDB" id="9800654at2"/>
<evidence type="ECO:0000313" key="10">
    <source>
        <dbReference type="Proteomes" id="UP000487350"/>
    </source>
</evidence>
<dbReference type="GO" id="GO:0016887">
    <property type="term" value="F:ATP hydrolysis activity"/>
    <property type="evidence" value="ECO:0007669"/>
    <property type="project" value="InterPro"/>
</dbReference>
<organism evidence="9 10">
    <name type="scientific">Caenimonas koreensis DSM 17982</name>
    <dbReference type="NCBI Taxonomy" id="1121255"/>
    <lineage>
        <taxon>Bacteria</taxon>
        <taxon>Pseudomonadati</taxon>
        <taxon>Pseudomonadota</taxon>
        <taxon>Betaproteobacteria</taxon>
        <taxon>Burkholderiales</taxon>
        <taxon>Comamonadaceae</taxon>
        <taxon>Caenimonas</taxon>
    </lineage>
</organism>
<dbReference type="SMART" id="SM00382">
    <property type="entry name" value="AAA"/>
    <property type="match status" value="1"/>
</dbReference>
<reference evidence="9 10" key="1">
    <citation type="submission" date="2019-11" db="EMBL/GenBank/DDBJ databases">
        <title>Caenimonas koreensis gen. nov., sp. nov., isolated from activated sludge.</title>
        <authorList>
            <person name="Seung H.R."/>
        </authorList>
    </citation>
    <scope>NUCLEOTIDE SEQUENCE [LARGE SCALE GENOMIC DNA]</scope>
    <source>
        <strain evidence="9 10">EMB320</strain>
    </source>
</reference>
<dbReference type="SUPFAM" id="SSF52540">
    <property type="entry name" value="P-loop containing nucleoside triphosphate hydrolases"/>
    <property type="match status" value="1"/>
</dbReference>
<keyword evidence="7" id="KW-0472">Membrane</keyword>
<dbReference type="NCBIfam" id="NF010061">
    <property type="entry name" value="PRK13538.1"/>
    <property type="match status" value="1"/>
</dbReference>
<dbReference type="InterPro" id="IPR003439">
    <property type="entry name" value="ABC_transporter-like_ATP-bd"/>
</dbReference>
<dbReference type="Gene3D" id="3.40.50.300">
    <property type="entry name" value="P-loop containing nucleotide triphosphate hydrolases"/>
    <property type="match status" value="1"/>
</dbReference>
<evidence type="ECO:0000256" key="6">
    <source>
        <dbReference type="ARBA" id="ARBA00022967"/>
    </source>
</evidence>
<evidence type="ECO:0000256" key="2">
    <source>
        <dbReference type="ARBA" id="ARBA00022475"/>
    </source>
</evidence>
<dbReference type="PROSITE" id="PS00211">
    <property type="entry name" value="ABC_TRANSPORTER_1"/>
    <property type="match status" value="1"/>
</dbReference>
<proteinExistence type="predicted"/>
<dbReference type="Proteomes" id="UP000487350">
    <property type="component" value="Unassembled WGS sequence"/>
</dbReference>
<evidence type="ECO:0000259" key="8">
    <source>
        <dbReference type="PROSITE" id="PS50893"/>
    </source>
</evidence>
<dbReference type="InterPro" id="IPR017871">
    <property type="entry name" value="ABC_transporter-like_CS"/>
</dbReference>
<keyword evidence="4" id="KW-0201">Cytochrome c-type biogenesis</keyword>
<accession>A0A844B8Y9</accession>
<evidence type="ECO:0000256" key="3">
    <source>
        <dbReference type="ARBA" id="ARBA00022741"/>
    </source>
</evidence>
<evidence type="ECO:0000313" key="9">
    <source>
        <dbReference type="EMBL" id="MRD47926.1"/>
    </source>
</evidence>